<sequence length="365" mass="37860">MLSPPLSLKRFLLLSALFASGVLAQQNNDGESSSSSSTFVSAKATTTSSTSRVVITPTASETSPTSTGTDTIPPLTIGNTEVATGPTTLLTGLPTLTKIGIPEYPAPTVPPTQNAPFMKHSSLPDGTVFICVGAILGAFGLAVVIWRTVIACLLHRSVERAAMAQTIGSDKAFPPPPKFYKYSDLNSNPSLVAGSNIGLAGNRKSRGPAPSAGTPSQSTLFFSPTAQAGDRNSTMANNRHSTFLPSGFYASSAAAPMGHSHGNSISMLNLRPMSRQPSGGSMMGQTPPESPNVGPVMGMATRTPPSRAFSSSSVNQLNRPESGRAPSAFLDDLLGDNPQAFPPPGGYNAPGYHGGHHDPRHSGRY</sequence>
<organism evidence="4 5">
    <name type="scientific">Pseudoneurospora amorphoporcata</name>
    <dbReference type="NCBI Taxonomy" id="241081"/>
    <lineage>
        <taxon>Eukaryota</taxon>
        <taxon>Fungi</taxon>
        <taxon>Dikarya</taxon>
        <taxon>Ascomycota</taxon>
        <taxon>Pezizomycotina</taxon>
        <taxon>Sordariomycetes</taxon>
        <taxon>Sordariomycetidae</taxon>
        <taxon>Sordariales</taxon>
        <taxon>Sordariaceae</taxon>
        <taxon>Pseudoneurospora</taxon>
    </lineage>
</organism>
<feature type="compositionally biased region" description="Polar residues" evidence="1">
    <location>
        <begin position="308"/>
        <end position="319"/>
    </location>
</feature>
<feature type="region of interest" description="Disordered" evidence="1">
    <location>
        <begin position="196"/>
        <end position="219"/>
    </location>
</feature>
<feature type="region of interest" description="Disordered" evidence="1">
    <location>
        <begin position="51"/>
        <end position="76"/>
    </location>
</feature>
<dbReference type="Proteomes" id="UP001303222">
    <property type="component" value="Unassembled WGS sequence"/>
</dbReference>
<feature type="compositionally biased region" description="Basic and acidic residues" evidence="1">
    <location>
        <begin position="355"/>
        <end position="365"/>
    </location>
</feature>
<dbReference type="EMBL" id="MU859130">
    <property type="protein sequence ID" value="KAK3952147.1"/>
    <property type="molecule type" value="Genomic_DNA"/>
</dbReference>
<dbReference type="PANTHER" id="PTHR36089:SF1">
    <property type="entry name" value="CHITIN SYNTHASE 3 COMPLEX PROTEIN CSI2-RELATED"/>
    <property type="match status" value="1"/>
</dbReference>
<evidence type="ECO:0000313" key="5">
    <source>
        <dbReference type="Proteomes" id="UP001303222"/>
    </source>
</evidence>
<gene>
    <name evidence="4" type="ORF">QBC32DRAFT_342229</name>
</gene>
<feature type="region of interest" description="Disordered" evidence="1">
    <location>
        <begin position="276"/>
        <end position="365"/>
    </location>
</feature>
<protein>
    <recommendedName>
        <fullName evidence="6">CSI2 protein</fullName>
    </recommendedName>
</protein>
<evidence type="ECO:0008006" key="6">
    <source>
        <dbReference type="Google" id="ProtNLM"/>
    </source>
</evidence>
<reference evidence="4" key="1">
    <citation type="journal article" date="2023" name="Mol. Phylogenet. Evol.">
        <title>Genome-scale phylogeny and comparative genomics of the fungal order Sordariales.</title>
        <authorList>
            <person name="Hensen N."/>
            <person name="Bonometti L."/>
            <person name="Westerberg I."/>
            <person name="Brannstrom I.O."/>
            <person name="Guillou S."/>
            <person name="Cros-Aarteil S."/>
            <person name="Calhoun S."/>
            <person name="Haridas S."/>
            <person name="Kuo A."/>
            <person name="Mondo S."/>
            <person name="Pangilinan J."/>
            <person name="Riley R."/>
            <person name="LaButti K."/>
            <person name="Andreopoulos B."/>
            <person name="Lipzen A."/>
            <person name="Chen C."/>
            <person name="Yan M."/>
            <person name="Daum C."/>
            <person name="Ng V."/>
            <person name="Clum A."/>
            <person name="Steindorff A."/>
            <person name="Ohm R.A."/>
            <person name="Martin F."/>
            <person name="Silar P."/>
            <person name="Natvig D.O."/>
            <person name="Lalanne C."/>
            <person name="Gautier V."/>
            <person name="Ament-Velasquez S.L."/>
            <person name="Kruys A."/>
            <person name="Hutchinson M.I."/>
            <person name="Powell A.J."/>
            <person name="Barry K."/>
            <person name="Miller A.N."/>
            <person name="Grigoriev I.V."/>
            <person name="Debuchy R."/>
            <person name="Gladieux P."/>
            <person name="Hiltunen Thoren M."/>
            <person name="Johannesson H."/>
        </authorList>
    </citation>
    <scope>NUCLEOTIDE SEQUENCE</scope>
    <source>
        <strain evidence="4">CBS 626.80</strain>
    </source>
</reference>
<evidence type="ECO:0000256" key="2">
    <source>
        <dbReference type="SAM" id="Phobius"/>
    </source>
</evidence>
<evidence type="ECO:0000256" key="3">
    <source>
        <dbReference type="SAM" id="SignalP"/>
    </source>
</evidence>
<feature type="transmembrane region" description="Helical" evidence="2">
    <location>
        <begin position="127"/>
        <end position="154"/>
    </location>
</feature>
<keyword evidence="2" id="KW-1133">Transmembrane helix</keyword>
<evidence type="ECO:0000313" key="4">
    <source>
        <dbReference type="EMBL" id="KAK3952147.1"/>
    </source>
</evidence>
<dbReference type="GO" id="GO:0000324">
    <property type="term" value="C:fungal-type vacuole"/>
    <property type="evidence" value="ECO:0007669"/>
    <property type="project" value="TreeGrafter"/>
</dbReference>
<dbReference type="InterPro" id="IPR051009">
    <property type="entry name" value="PRM"/>
</dbReference>
<feature type="chain" id="PRO_5043014924" description="CSI2 protein" evidence="3">
    <location>
        <begin position="25"/>
        <end position="365"/>
    </location>
</feature>
<dbReference type="AlphaFoldDB" id="A0AAN6NU69"/>
<evidence type="ECO:0000256" key="1">
    <source>
        <dbReference type="SAM" id="MobiDB-lite"/>
    </source>
</evidence>
<keyword evidence="2" id="KW-0812">Transmembrane</keyword>
<keyword evidence="2" id="KW-0472">Membrane</keyword>
<name>A0AAN6NU69_9PEZI</name>
<feature type="compositionally biased region" description="Low complexity" evidence="1">
    <location>
        <begin position="51"/>
        <end position="69"/>
    </location>
</feature>
<proteinExistence type="predicted"/>
<keyword evidence="5" id="KW-1185">Reference proteome</keyword>
<reference evidence="4" key="2">
    <citation type="submission" date="2023-06" db="EMBL/GenBank/DDBJ databases">
        <authorList>
            <consortium name="Lawrence Berkeley National Laboratory"/>
            <person name="Mondo S.J."/>
            <person name="Hensen N."/>
            <person name="Bonometti L."/>
            <person name="Westerberg I."/>
            <person name="Brannstrom I.O."/>
            <person name="Guillou S."/>
            <person name="Cros-Aarteil S."/>
            <person name="Calhoun S."/>
            <person name="Haridas S."/>
            <person name="Kuo A."/>
            <person name="Pangilinan J."/>
            <person name="Riley R."/>
            <person name="Labutti K."/>
            <person name="Andreopoulos B."/>
            <person name="Lipzen A."/>
            <person name="Chen C."/>
            <person name="Yanf M."/>
            <person name="Daum C."/>
            <person name="Ng V."/>
            <person name="Clum A."/>
            <person name="Steindorff A."/>
            <person name="Ohm R."/>
            <person name="Martin F."/>
            <person name="Silar P."/>
            <person name="Natvig D."/>
            <person name="Lalanne C."/>
            <person name="Gautier V."/>
            <person name="Ament-Velasquez S.L."/>
            <person name="Kruys A."/>
            <person name="Hutchinson M.I."/>
            <person name="Powell A.J."/>
            <person name="Barry K."/>
            <person name="Miller A.N."/>
            <person name="Grigoriev I.V."/>
            <person name="Debuchy R."/>
            <person name="Gladieux P."/>
            <person name="Thoren M.H."/>
            <person name="Johannesson H."/>
        </authorList>
    </citation>
    <scope>NUCLEOTIDE SEQUENCE</scope>
    <source>
        <strain evidence="4">CBS 626.80</strain>
    </source>
</reference>
<feature type="signal peptide" evidence="3">
    <location>
        <begin position="1"/>
        <end position="24"/>
    </location>
</feature>
<dbReference type="PANTHER" id="PTHR36089">
    <property type="entry name" value="CHITIN SYNTHASE 3 COMPLEX PROTEIN CSI2-RELATED"/>
    <property type="match status" value="1"/>
</dbReference>
<keyword evidence="3" id="KW-0732">Signal</keyword>
<accession>A0AAN6NU69</accession>
<comment type="caution">
    <text evidence="4">The sequence shown here is derived from an EMBL/GenBank/DDBJ whole genome shotgun (WGS) entry which is preliminary data.</text>
</comment>